<dbReference type="Proteomes" id="UP000814140">
    <property type="component" value="Unassembled WGS sequence"/>
</dbReference>
<comment type="caution">
    <text evidence="1">The sequence shown here is derived from an EMBL/GenBank/DDBJ whole genome shotgun (WGS) entry which is preliminary data.</text>
</comment>
<dbReference type="EMBL" id="MU277261">
    <property type="protein sequence ID" value="KAI0056593.1"/>
    <property type="molecule type" value="Genomic_DNA"/>
</dbReference>
<keyword evidence="2" id="KW-1185">Reference proteome</keyword>
<name>A0ACB8SJH1_9AGAM</name>
<sequence length="271" mass="29416">MSLISSIRLPLSSPTRPHLLRSPIRRTAPPTVVLPTLRTYASKSKQKSPAAAAPSPTSKRGPLTTSSLTPGSKQALSDPAALAEHARAAAKMAAAVEYFRREAAQLDARASGRVTPHLLAPVRVALPGGEGEDGEVGGETRVRLEEVATVGVRDGSMLVVTVFETDNLKRVEDALYDAKLPNIVPQRVDERTLKIPIPKPTVDARLAVYGTATRQAEETRVQIRRQHQASVKKGKYAKHSVELDEFQKLHDRYMADIETILAQIKKSTGAK</sequence>
<protein>
    <submittedName>
        <fullName evidence="1">Ribosome recycling factor</fullName>
    </submittedName>
</protein>
<evidence type="ECO:0000313" key="1">
    <source>
        <dbReference type="EMBL" id="KAI0056593.1"/>
    </source>
</evidence>
<organism evidence="1 2">
    <name type="scientific">Artomyces pyxidatus</name>
    <dbReference type="NCBI Taxonomy" id="48021"/>
    <lineage>
        <taxon>Eukaryota</taxon>
        <taxon>Fungi</taxon>
        <taxon>Dikarya</taxon>
        <taxon>Basidiomycota</taxon>
        <taxon>Agaricomycotina</taxon>
        <taxon>Agaricomycetes</taxon>
        <taxon>Russulales</taxon>
        <taxon>Auriscalpiaceae</taxon>
        <taxon>Artomyces</taxon>
    </lineage>
</organism>
<gene>
    <name evidence="1" type="ORF">BV25DRAFT_1893771</name>
</gene>
<proteinExistence type="predicted"/>
<reference evidence="1" key="2">
    <citation type="journal article" date="2022" name="New Phytol.">
        <title>Evolutionary transition to the ectomycorrhizal habit in the genomes of a hyperdiverse lineage of mushroom-forming fungi.</title>
        <authorList>
            <person name="Looney B."/>
            <person name="Miyauchi S."/>
            <person name="Morin E."/>
            <person name="Drula E."/>
            <person name="Courty P.E."/>
            <person name="Kohler A."/>
            <person name="Kuo A."/>
            <person name="LaButti K."/>
            <person name="Pangilinan J."/>
            <person name="Lipzen A."/>
            <person name="Riley R."/>
            <person name="Andreopoulos W."/>
            <person name="He G."/>
            <person name="Johnson J."/>
            <person name="Nolan M."/>
            <person name="Tritt A."/>
            <person name="Barry K.W."/>
            <person name="Grigoriev I.V."/>
            <person name="Nagy L.G."/>
            <person name="Hibbett D."/>
            <person name="Henrissat B."/>
            <person name="Matheny P.B."/>
            <person name="Labbe J."/>
            <person name="Martin F.M."/>
        </authorList>
    </citation>
    <scope>NUCLEOTIDE SEQUENCE</scope>
    <source>
        <strain evidence="1">HHB10654</strain>
    </source>
</reference>
<accession>A0ACB8SJH1</accession>
<reference evidence="1" key="1">
    <citation type="submission" date="2021-03" db="EMBL/GenBank/DDBJ databases">
        <authorList>
            <consortium name="DOE Joint Genome Institute"/>
            <person name="Ahrendt S."/>
            <person name="Looney B.P."/>
            <person name="Miyauchi S."/>
            <person name="Morin E."/>
            <person name="Drula E."/>
            <person name="Courty P.E."/>
            <person name="Chicoki N."/>
            <person name="Fauchery L."/>
            <person name="Kohler A."/>
            <person name="Kuo A."/>
            <person name="Labutti K."/>
            <person name="Pangilinan J."/>
            <person name="Lipzen A."/>
            <person name="Riley R."/>
            <person name="Andreopoulos W."/>
            <person name="He G."/>
            <person name="Johnson J."/>
            <person name="Barry K.W."/>
            <person name="Grigoriev I.V."/>
            <person name="Nagy L."/>
            <person name="Hibbett D."/>
            <person name="Henrissat B."/>
            <person name="Matheny P.B."/>
            <person name="Labbe J."/>
            <person name="Martin F."/>
        </authorList>
    </citation>
    <scope>NUCLEOTIDE SEQUENCE</scope>
    <source>
        <strain evidence="1">HHB10654</strain>
    </source>
</reference>
<evidence type="ECO:0000313" key="2">
    <source>
        <dbReference type="Proteomes" id="UP000814140"/>
    </source>
</evidence>